<reference evidence="4" key="1">
    <citation type="journal article" date="2014" name="Stand. Genomic Sci.">
        <title>Complete genome sequence of Burkholderia phymatum STM815(T), a broad host range and efficient nitrogen-fixing symbiont of Mimosa species.</title>
        <authorList>
            <person name="Moulin L."/>
            <person name="Klonowska A."/>
            <person name="Caroline B."/>
            <person name="Booth K."/>
            <person name="Vriezen J.A."/>
            <person name="Melkonian R."/>
            <person name="James E.K."/>
            <person name="Young J.P."/>
            <person name="Bena G."/>
            <person name="Hauser L."/>
            <person name="Land M."/>
            <person name="Kyrpides N."/>
            <person name="Bruce D."/>
            <person name="Chain P."/>
            <person name="Copeland A."/>
            <person name="Pitluck S."/>
            <person name="Woyke T."/>
            <person name="Lizotte-Waniewski M."/>
            <person name="Bristow J."/>
            <person name="Riley M."/>
        </authorList>
    </citation>
    <scope>NUCLEOTIDE SEQUENCE [LARGE SCALE GENOMIC DNA]</scope>
    <source>
        <strain evidence="4">DSM 17167 / CIP 108236 / LMG 21445 / STM815</strain>
    </source>
</reference>
<dbReference type="STRING" id="391038.Bphy_4532"/>
<dbReference type="eggNOG" id="COG3900">
    <property type="taxonomic scope" value="Bacteria"/>
</dbReference>
<name>B2JQV3_PARP8</name>
<keyword evidence="1 2" id="KW-0732">Signal</keyword>
<dbReference type="Gene3D" id="2.50.20.10">
    <property type="entry name" value="Lipoprotein localisation LolA/LolB/LppX"/>
    <property type="match status" value="1"/>
</dbReference>
<dbReference type="HOGENOM" id="CLU_078459_0_0_4"/>
<feature type="chain" id="PRO_5002779542" evidence="2">
    <location>
        <begin position="26"/>
        <end position="291"/>
    </location>
</feature>
<proteinExistence type="predicted"/>
<keyword evidence="4" id="KW-1185">Reference proteome</keyword>
<dbReference type="KEGG" id="bph:Bphy_4532"/>
<accession>B2JQV3</accession>
<evidence type="ECO:0000313" key="4">
    <source>
        <dbReference type="Proteomes" id="UP000001192"/>
    </source>
</evidence>
<protein>
    <submittedName>
        <fullName evidence="3">Periplasmic protein-like protein</fullName>
    </submittedName>
</protein>
<dbReference type="InterPro" id="IPR029046">
    <property type="entry name" value="LolA/LolB/LppX"/>
</dbReference>
<evidence type="ECO:0000256" key="1">
    <source>
        <dbReference type="ARBA" id="ARBA00022729"/>
    </source>
</evidence>
<dbReference type="EMBL" id="CP001044">
    <property type="protein sequence ID" value="ACC73644.1"/>
    <property type="molecule type" value="Genomic_DNA"/>
</dbReference>
<organism evidence="3 4">
    <name type="scientific">Paraburkholderia phymatum (strain DSM 17167 / CIP 108236 / LMG 21445 / STM815)</name>
    <name type="common">Burkholderia phymatum</name>
    <dbReference type="NCBI Taxonomy" id="391038"/>
    <lineage>
        <taxon>Bacteria</taxon>
        <taxon>Pseudomonadati</taxon>
        <taxon>Pseudomonadota</taxon>
        <taxon>Betaproteobacteria</taxon>
        <taxon>Burkholderiales</taxon>
        <taxon>Burkholderiaceae</taxon>
        <taxon>Paraburkholderia</taxon>
    </lineage>
</organism>
<dbReference type="AlphaFoldDB" id="B2JQV3"/>
<sequence precursor="true">MHPSSFPWRTMVFALAMCLAANVGAQQAPSAKPTQKAPGGHAQKSTVLDYQPGVEPRAVDVLKAASARLAAAKSMTFTAIVSYENPSRLGPPLVYSTKSEIVMQRPDRLRVITLGDGPRSEFYYDGKTMTAFDPAENLVAVADAPPTLDAALQKAYEIGAIYFPFTDVIVTDPYKDVADGLKVAFYIGQSSVVGDTTTDMVAYVSGDVFVQVWIGTQDKLPRRIYAVYLNDPARLRHVLALSDWVLDPPVPADTFMPANTASAAHIAFERPDITATPRMQPPPKVRAAHPQ</sequence>
<gene>
    <name evidence="3" type="ordered locus">Bphy_4532</name>
</gene>
<dbReference type="InterPro" id="IPR019207">
    <property type="entry name" value="DUF2092"/>
</dbReference>
<dbReference type="Proteomes" id="UP000001192">
    <property type="component" value="Chromosome 2"/>
</dbReference>
<feature type="signal peptide" evidence="2">
    <location>
        <begin position="1"/>
        <end position="25"/>
    </location>
</feature>
<evidence type="ECO:0000256" key="2">
    <source>
        <dbReference type="SAM" id="SignalP"/>
    </source>
</evidence>
<dbReference type="RefSeq" id="WP_012403816.1">
    <property type="nucleotide sequence ID" value="NC_010623.1"/>
</dbReference>
<dbReference type="SUPFAM" id="SSF89392">
    <property type="entry name" value="Prokaryotic lipoproteins and lipoprotein localization factors"/>
    <property type="match status" value="1"/>
</dbReference>
<evidence type="ECO:0000313" key="3">
    <source>
        <dbReference type="EMBL" id="ACC73644.1"/>
    </source>
</evidence>
<dbReference type="Pfam" id="PF09865">
    <property type="entry name" value="DUF2092"/>
    <property type="match status" value="1"/>
</dbReference>